<accession>A0AAN6U819</accession>
<dbReference type="InterPro" id="IPR007051">
    <property type="entry name" value="CHORD_dom"/>
</dbReference>
<dbReference type="InterPro" id="IPR015813">
    <property type="entry name" value="Pyrv/PenolPyrv_kinase-like_dom"/>
</dbReference>
<evidence type="ECO:0000259" key="6">
    <source>
        <dbReference type="PROSITE" id="PS51401"/>
    </source>
</evidence>
<keyword evidence="3" id="KW-0862">Zinc</keyword>
<feature type="domain" description="CHORD" evidence="6">
    <location>
        <begin position="254"/>
        <end position="310"/>
    </location>
</feature>
<dbReference type="SUPFAM" id="SSF49764">
    <property type="entry name" value="HSP20-like chaperones"/>
    <property type="match status" value="1"/>
</dbReference>
<keyword evidence="1" id="KW-0479">Metal-binding</keyword>
<evidence type="ECO:0000256" key="2">
    <source>
        <dbReference type="ARBA" id="ARBA00022737"/>
    </source>
</evidence>
<dbReference type="PANTHER" id="PTHR46983">
    <property type="entry name" value="CYSTEINE AND HISTIDINE-RICH DOMAIN-CONTAINING PROTEIN 1"/>
    <property type="match status" value="1"/>
</dbReference>
<dbReference type="InterPro" id="IPR040442">
    <property type="entry name" value="Pyrv_kinase-like_dom_sf"/>
</dbReference>
<dbReference type="PANTHER" id="PTHR46983:SF3">
    <property type="entry name" value="CHPADIPLOID STATE MAINTENANCE PROTEIN CHPA"/>
    <property type="match status" value="1"/>
</dbReference>
<feature type="domain" description="CS" evidence="5">
    <location>
        <begin position="458"/>
        <end position="550"/>
    </location>
</feature>
<dbReference type="Pfam" id="PF04968">
    <property type="entry name" value="CHORD"/>
    <property type="match status" value="2"/>
</dbReference>
<dbReference type="AlphaFoldDB" id="A0AAN6U819"/>
<dbReference type="RefSeq" id="XP_062651944.1">
    <property type="nucleotide sequence ID" value="XM_062794247.1"/>
</dbReference>
<keyword evidence="8" id="KW-1185">Reference proteome</keyword>
<proteinExistence type="predicted"/>
<protein>
    <submittedName>
        <fullName evidence="7">Phosphoenolpyruvate/pyruvate domain-containing protein</fullName>
    </submittedName>
</protein>
<evidence type="ECO:0000256" key="1">
    <source>
        <dbReference type="ARBA" id="ARBA00022723"/>
    </source>
</evidence>
<reference evidence="7" key="1">
    <citation type="journal article" date="2023" name="Mol. Phylogenet. Evol.">
        <title>Genome-scale phylogeny and comparative genomics of the fungal order Sordariales.</title>
        <authorList>
            <person name="Hensen N."/>
            <person name="Bonometti L."/>
            <person name="Westerberg I."/>
            <person name="Brannstrom I.O."/>
            <person name="Guillou S."/>
            <person name="Cros-Aarteil S."/>
            <person name="Calhoun S."/>
            <person name="Haridas S."/>
            <person name="Kuo A."/>
            <person name="Mondo S."/>
            <person name="Pangilinan J."/>
            <person name="Riley R."/>
            <person name="LaButti K."/>
            <person name="Andreopoulos B."/>
            <person name="Lipzen A."/>
            <person name="Chen C."/>
            <person name="Yan M."/>
            <person name="Daum C."/>
            <person name="Ng V."/>
            <person name="Clum A."/>
            <person name="Steindorff A."/>
            <person name="Ohm R.A."/>
            <person name="Martin F."/>
            <person name="Silar P."/>
            <person name="Natvig D.O."/>
            <person name="Lalanne C."/>
            <person name="Gautier V."/>
            <person name="Ament-Velasquez S.L."/>
            <person name="Kruys A."/>
            <person name="Hutchinson M.I."/>
            <person name="Powell A.J."/>
            <person name="Barry K."/>
            <person name="Miller A.N."/>
            <person name="Grigoriev I.V."/>
            <person name="Debuchy R."/>
            <person name="Gladieux P."/>
            <person name="Hiltunen Thoren M."/>
            <person name="Johannesson H."/>
        </authorList>
    </citation>
    <scope>NUCLEOTIDE SEQUENCE</scope>
    <source>
        <strain evidence="7">CBS 731.68</strain>
    </source>
</reference>
<feature type="domain" description="CHORD" evidence="6">
    <location>
        <begin position="374"/>
        <end position="435"/>
    </location>
</feature>
<feature type="region of interest" description="Disordered" evidence="4">
    <location>
        <begin position="334"/>
        <end position="366"/>
    </location>
</feature>
<dbReference type="PROSITE" id="PS51401">
    <property type="entry name" value="CHORD"/>
    <property type="match status" value="2"/>
</dbReference>
<evidence type="ECO:0000313" key="8">
    <source>
        <dbReference type="Proteomes" id="UP001302602"/>
    </source>
</evidence>
<organism evidence="7 8">
    <name type="scientific">Parathielavia appendiculata</name>
    <dbReference type="NCBI Taxonomy" id="2587402"/>
    <lineage>
        <taxon>Eukaryota</taxon>
        <taxon>Fungi</taxon>
        <taxon>Dikarya</taxon>
        <taxon>Ascomycota</taxon>
        <taxon>Pezizomycotina</taxon>
        <taxon>Sordariomycetes</taxon>
        <taxon>Sordariomycetidae</taxon>
        <taxon>Sordariales</taxon>
        <taxon>Chaetomiaceae</taxon>
        <taxon>Parathielavia</taxon>
    </lineage>
</organism>
<dbReference type="SUPFAM" id="SSF51621">
    <property type="entry name" value="Phosphoenolpyruvate/pyruvate domain"/>
    <property type="match status" value="1"/>
</dbReference>
<sequence>MSNMLTSNRLKQVLSQGNRPAMGFWQMLPGANLSRVLARAGADWVMVDCEHGNIDDAAMHEAVPAIAALGVSPIVRLPDLHPWMVKRALDTGAHGILVPLIRTVDEVKAVVAAAKFPPEGQRGFGSPFVLQNFGPGLTMTDYLQQANGSLLTMVQIETQEALDLVEEIAPLVDVVFVGPFDLGNNIDHPIINGKMDPELDQAIGRILKATVAAGKKCGIYCSSGEEARDPQFSQTSNSRSVGRGQTETAMAQKCVHQGCGKIFADTDEICRYHPGPPIFHEGQKGWRCCKPRVLTFEEFMAIEPCTEGKHSTTDLPPKVEKAEADPTLLAAANLPPPPPRAPITAPQHIPTPPPPTPDSEDDDESVEIPDGRVCRRKGCGVTYKKGPSREGEKCVHHPGAPIFHEGSKGYTCCKRRVLEFDQFMKIEGCKTKDRHLFVGSGKKDATGKGPDAGGEELLETVRYDYYQTQTAVIASFFLKKIDKEAAKVEFQERELALDLPTTDAPRTKRYKAQVPLYGSIDPAKSSFKILGTKLEVSLGKADGSSWPVLRSDDRLTGEILQIGRAGRA</sequence>
<dbReference type="PROSITE" id="PS51203">
    <property type="entry name" value="CS"/>
    <property type="match status" value="1"/>
</dbReference>
<evidence type="ECO:0000259" key="5">
    <source>
        <dbReference type="PROSITE" id="PS51203"/>
    </source>
</evidence>
<reference evidence="7" key="2">
    <citation type="submission" date="2023-05" db="EMBL/GenBank/DDBJ databases">
        <authorList>
            <consortium name="Lawrence Berkeley National Laboratory"/>
            <person name="Steindorff A."/>
            <person name="Hensen N."/>
            <person name="Bonometti L."/>
            <person name="Westerberg I."/>
            <person name="Brannstrom I.O."/>
            <person name="Guillou S."/>
            <person name="Cros-Aarteil S."/>
            <person name="Calhoun S."/>
            <person name="Haridas S."/>
            <person name="Kuo A."/>
            <person name="Mondo S."/>
            <person name="Pangilinan J."/>
            <person name="Riley R."/>
            <person name="Labutti K."/>
            <person name="Andreopoulos B."/>
            <person name="Lipzen A."/>
            <person name="Chen C."/>
            <person name="Yanf M."/>
            <person name="Daum C."/>
            <person name="Ng V."/>
            <person name="Clum A."/>
            <person name="Ohm R."/>
            <person name="Martin F."/>
            <person name="Silar P."/>
            <person name="Natvig D."/>
            <person name="Lalanne C."/>
            <person name="Gautier V."/>
            <person name="Ament-Velasquez S.L."/>
            <person name="Kruys A."/>
            <person name="Hutchinson M.I."/>
            <person name="Powell A.J."/>
            <person name="Barry K."/>
            <person name="Miller A.N."/>
            <person name="Grigoriev I.V."/>
            <person name="Debuchy R."/>
            <person name="Gladieux P."/>
            <person name="Thoren M.H."/>
            <person name="Johannesson H."/>
        </authorList>
    </citation>
    <scope>NUCLEOTIDE SEQUENCE</scope>
    <source>
        <strain evidence="7">CBS 731.68</strain>
    </source>
</reference>
<dbReference type="GO" id="GO:0003824">
    <property type="term" value="F:catalytic activity"/>
    <property type="evidence" value="ECO:0007669"/>
    <property type="project" value="InterPro"/>
</dbReference>
<dbReference type="Pfam" id="PF04969">
    <property type="entry name" value="CS"/>
    <property type="match status" value="1"/>
</dbReference>
<evidence type="ECO:0000256" key="4">
    <source>
        <dbReference type="SAM" id="MobiDB-lite"/>
    </source>
</evidence>
<dbReference type="InterPro" id="IPR039790">
    <property type="entry name" value="CHRD1"/>
</dbReference>
<dbReference type="Proteomes" id="UP001302602">
    <property type="component" value="Unassembled WGS sequence"/>
</dbReference>
<dbReference type="Gene3D" id="2.60.40.790">
    <property type="match status" value="1"/>
</dbReference>
<dbReference type="InterPro" id="IPR005000">
    <property type="entry name" value="Aldolase/citrate-lyase_domain"/>
</dbReference>
<evidence type="ECO:0000256" key="3">
    <source>
        <dbReference type="ARBA" id="ARBA00022833"/>
    </source>
</evidence>
<gene>
    <name evidence="7" type="ORF">N657DRAFT_651925</name>
</gene>
<dbReference type="InterPro" id="IPR007052">
    <property type="entry name" value="CS_dom"/>
</dbReference>
<dbReference type="InterPro" id="IPR008978">
    <property type="entry name" value="HSP20-like_chaperone"/>
</dbReference>
<dbReference type="CDD" id="cd06466">
    <property type="entry name" value="p23_CS_SGT1_like"/>
    <property type="match status" value="1"/>
</dbReference>
<dbReference type="Gene3D" id="4.10.1130.20">
    <property type="match status" value="2"/>
</dbReference>
<dbReference type="Pfam" id="PF03328">
    <property type="entry name" value="HpcH_HpaI"/>
    <property type="match status" value="1"/>
</dbReference>
<evidence type="ECO:0000313" key="7">
    <source>
        <dbReference type="EMBL" id="KAK4128173.1"/>
    </source>
</evidence>
<dbReference type="Gene3D" id="3.20.20.60">
    <property type="entry name" value="Phosphoenolpyruvate-binding domains"/>
    <property type="match status" value="1"/>
</dbReference>
<keyword evidence="2" id="KW-0677">Repeat</keyword>
<dbReference type="GO" id="GO:0046872">
    <property type="term" value="F:metal ion binding"/>
    <property type="evidence" value="ECO:0007669"/>
    <property type="project" value="UniProtKB-KW"/>
</dbReference>
<comment type="caution">
    <text evidence="7">The sequence shown here is derived from an EMBL/GenBank/DDBJ whole genome shotgun (WGS) entry which is preliminary data.</text>
</comment>
<name>A0AAN6U819_9PEZI</name>
<dbReference type="EMBL" id="MU853223">
    <property type="protein sequence ID" value="KAK4128173.1"/>
    <property type="molecule type" value="Genomic_DNA"/>
</dbReference>
<dbReference type="GeneID" id="87831016"/>